<dbReference type="InterPro" id="IPR003717">
    <property type="entry name" value="RecO"/>
</dbReference>
<keyword evidence="5" id="KW-0234">DNA repair</keyword>
<dbReference type="SUPFAM" id="SSF57863">
    <property type="entry name" value="ArfGap/RecO-like zinc finger"/>
    <property type="match status" value="1"/>
</dbReference>
<evidence type="ECO:0000256" key="5">
    <source>
        <dbReference type="ARBA" id="ARBA00023204"/>
    </source>
</evidence>
<organism evidence="8">
    <name type="scientific">uncultured Chthoniobacterales bacterium</name>
    <dbReference type="NCBI Taxonomy" id="1836801"/>
    <lineage>
        <taxon>Bacteria</taxon>
        <taxon>Pseudomonadati</taxon>
        <taxon>Verrucomicrobiota</taxon>
        <taxon>Spartobacteria</taxon>
        <taxon>Chthoniobacterales</taxon>
        <taxon>environmental samples</taxon>
    </lineage>
</organism>
<keyword evidence="3" id="KW-0227">DNA damage</keyword>
<protein>
    <recommendedName>
        <fullName evidence="2">DNA repair protein RecO</fullName>
    </recommendedName>
    <alternativeName>
        <fullName evidence="6">Recombination protein O</fullName>
    </alternativeName>
</protein>
<evidence type="ECO:0000256" key="6">
    <source>
        <dbReference type="ARBA" id="ARBA00033409"/>
    </source>
</evidence>
<feature type="domain" description="DNA replication/recombination mediator RecO N-terminal" evidence="7">
    <location>
        <begin position="3"/>
        <end position="79"/>
    </location>
</feature>
<dbReference type="PANTHER" id="PTHR33991">
    <property type="entry name" value="DNA REPAIR PROTEIN RECO"/>
    <property type="match status" value="1"/>
</dbReference>
<evidence type="ECO:0000256" key="3">
    <source>
        <dbReference type="ARBA" id="ARBA00022763"/>
    </source>
</evidence>
<evidence type="ECO:0000256" key="4">
    <source>
        <dbReference type="ARBA" id="ARBA00023172"/>
    </source>
</evidence>
<dbReference type="EMBL" id="CADCTA010000077">
    <property type="protein sequence ID" value="CAA9248997.1"/>
    <property type="molecule type" value="Genomic_DNA"/>
</dbReference>
<dbReference type="GO" id="GO:0006310">
    <property type="term" value="P:DNA recombination"/>
    <property type="evidence" value="ECO:0007669"/>
    <property type="project" value="UniProtKB-KW"/>
</dbReference>
<dbReference type="Pfam" id="PF02565">
    <property type="entry name" value="RecO_C"/>
    <property type="match status" value="1"/>
</dbReference>
<keyword evidence="4" id="KW-0233">DNA recombination</keyword>
<dbReference type="InterPro" id="IPR022572">
    <property type="entry name" value="DNA_rep/recomb_RecO_N"/>
</dbReference>
<evidence type="ECO:0000313" key="8">
    <source>
        <dbReference type="EMBL" id="CAA9248997.1"/>
    </source>
</evidence>
<evidence type="ECO:0000256" key="2">
    <source>
        <dbReference type="ARBA" id="ARBA00021310"/>
    </source>
</evidence>
<dbReference type="InterPro" id="IPR012340">
    <property type="entry name" value="NA-bd_OB-fold"/>
</dbReference>
<dbReference type="InterPro" id="IPR037278">
    <property type="entry name" value="ARFGAP/RecO"/>
</dbReference>
<dbReference type="SUPFAM" id="SSF50249">
    <property type="entry name" value="Nucleic acid-binding proteins"/>
    <property type="match status" value="1"/>
</dbReference>
<reference evidence="8" key="1">
    <citation type="submission" date="2020-02" db="EMBL/GenBank/DDBJ databases">
        <authorList>
            <person name="Meier V. D."/>
        </authorList>
    </citation>
    <scope>NUCLEOTIDE SEQUENCE</scope>
    <source>
        <strain evidence="8">AVDCRST_MAG42</strain>
    </source>
</reference>
<dbReference type="PANTHER" id="PTHR33991:SF1">
    <property type="entry name" value="DNA REPAIR PROTEIN RECO"/>
    <property type="match status" value="1"/>
</dbReference>
<dbReference type="NCBIfam" id="TIGR00613">
    <property type="entry name" value="reco"/>
    <property type="match status" value="1"/>
</dbReference>
<proteinExistence type="inferred from homology"/>
<evidence type="ECO:0000256" key="1">
    <source>
        <dbReference type="ARBA" id="ARBA00007452"/>
    </source>
</evidence>
<dbReference type="AlphaFoldDB" id="A0A6J4ICU8"/>
<dbReference type="GO" id="GO:0043590">
    <property type="term" value="C:bacterial nucleoid"/>
    <property type="evidence" value="ECO:0007669"/>
    <property type="project" value="TreeGrafter"/>
</dbReference>
<dbReference type="InterPro" id="IPR042242">
    <property type="entry name" value="RecO_C"/>
</dbReference>
<dbReference type="Gene3D" id="2.40.50.140">
    <property type="entry name" value="Nucleic acid-binding proteins"/>
    <property type="match status" value="1"/>
</dbReference>
<dbReference type="GO" id="GO:0006302">
    <property type="term" value="P:double-strand break repair"/>
    <property type="evidence" value="ECO:0007669"/>
    <property type="project" value="TreeGrafter"/>
</dbReference>
<sequence>MESTPAILLRKRKLSDTSLIVSWCTESLGCVQTVAKGARSAKSPFAGKLDLFYEAEIQIARSKRSNLHTLREVALTNPFGGIRGSYPRTQTASYFVELIEICTESDHNEPELFALLRRAFGYLSANEPTLRAVAHFEMELARIAGVHDAKLLKSDPAFALASLFGRLPTSRAPLLKALRGATLG</sequence>
<dbReference type="Gene3D" id="1.20.1440.120">
    <property type="entry name" value="Recombination protein O, C-terminal domain"/>
    <property type="match status" value="1"/>
</dbReference>
<accession>A0A6J4ICU8</accession>
<gene>
    <name evidence="8" type="ORF">AVDCRST_MAG42-2438</name>
</gene>
<dbReference type="Pfam" id="PF11967">
    <property type="entry name" value="RecO_N"/>
    <property type="match status" value="1"/>
</dbReference>
<comment type="similarity">
    <text evidence="1">Belongs to the RecO family.</text>
</comment>
<name>A0A6J4ICU8_9BACT</name>
<evidence type="ECO:0000259" key="7">
    <source>
        <dbReference type="Pfam" id="PF11967"/>
    </source>
</evidence>